<evidence type="ECO:0000256" key="1">
    <source>
        <dbReference type="ARBA" id="ARBA00007626"/>
    </source>
</evidence>
<dbReference type="EMBL" id="OZ075138">
    <property type="protein sequence ID" value="CAL5010858.1"/>
    <property type="molecule type" value="Genomic_DNA"/>
</dbReference>
<evidence type="ECO:0000313" key="6">
    <source>
        <dbReference type="Proteomes" id="UP001497457"/>
    </source>
</evidence>
<feature type="repeat" description="PPR" evidence="4">
    <location>
        <begin position="734"/>
        <end position="768"/>
    </location>
</feature>
<evidence type="ECO:0000256" key="2">
    <source>
        <dbReference type="ARBA" id="ARBA00022737"/>
    </source>
</evidence>
<protein>
    <recommendedName>
        <fullName evidence="7">Pentatricopeptide repeat-containing protein</fullName>
    </recommendedName>
</protein>
<reference evidence="5 6" key="2">
    <citation type="submission" date="2024-10" db="EMBL/GenBank/DDBJ databases">
        <authorList>
            <person name="Ryan C."/>
        </authorList>
    </citation>
    <scope>NUCLEOTIDE SEQUENCE [LARGE SCALE GENOMIC DNA]</scope>
</reference>
<dbReference type="SUPFAM" id="SSF81901">
    <property type="entry name" value="HCP-like"/>
    <property type="match status" value="2"/>
</dbReference>
<feature type="repeat" description="PPR" evidence="4">
    <location>
        <begin position="334"/>
        <end position="368"/>
    </location>
</feature>
<feature type="repeat" description="PPR" evidence="4">
    <location>
        <begin position="648"/>
        <end position="682"/>
    </location>
</feature>
<proteinExistence type="inferred from homology"/>
<dbReference type="Pfam" id="PF13041">
    <property type="entry name" value="PPR_2"/>
    <property type="match status" value="4"/>
</dbReference>
<dbReference type="InterPro" id="IPR002885">
    <property type="entry name" value="PPR_rpt"/>
</dbReference>
<feature type="repeat" description="PPR" evidence="4">
    <location>
        <begin position="509"/>
        <end position="543"/>
    </location>
</feature>
<feature type="repeat" description="PPR" evidence="4">
    <location>
        <begin position="614"/>
        <end position="644"/>
    </location>
</feature>
<name>A0ABC9BYC3_9POAL</name>
<keyword evidence="3" id="KW-0809">Transit peptide</keyword>
<evidence type="ECO:0000256" key="4">
    <source>
        <dbReference type="PROSITE-ProRule" id="PRU00708"/>
    </source>
</evidence>
<dbReference type="Pfam" id="PF12854">
    <property type="entry name" value="PPR_1"/>
    <property type="match status" value="2"/>
</dbReference>
<organism evidence="5 6">
    <name type="scientific">Urochloa decumbens</name>
    <dbReference type="NCBI Taxonomy" id="240449"/>
    <lineage>
        <taxon>Eukaryota</taxon>
        <taxon>Viridiplantae</taxon>
        <taxon>Streptophyta</taxon>
        <taxon>Embryophyta</taxon>
        <taxon>Tracheophyta</taxon>
        <taxon>Spermatophyta</taxon>
        <taxon>Magnoliopsida</taxon>
        <taxon>Liliopsida</taxon>
        <taxon>Poales</taxon>
        <taxon>Poaceae</taxon>
        <taxon>PACMAD clade</taxon>
        <taxon>Panicoideae</taxon>
        <taxon>Panicodae</taxon>
        <taxon>Paniceae</taxon>
        <taxon>Melinidinae</taxon>
        <taxon>Urochloa</taxon>
    </lineage>
</organism>
<keyword evidence="6" id="KW-1185">Reference proteome</keyword>
<dbReference type="Pfam" id="PF01535">
    <property type="entry name" value="PPR"/>
    <property type="match status" value="3"/>
</dbReference>
<keyword evidence="2" id="KW-0677">Repeat</keyword>
<dbReference type="NCBIfam" id="TIGR00756">
    <property type="entry name" value="PPR"/>
    <property type="match status" value="11"/>
</dbReference>
<sequence>MLLWQRWPKCAAECFRHRKVFPWEVASCPFSVFAASAQLDDSSGDEKLNSAPDHEPIQKRHRSLSSDIVVQTLWCLRRKPSVALAYFRDTHSLGFHHDFTTYTEIVQILSHSFQGKMLVSLFCEIISSTDSGTPEILTLIDDLRKTCVTSYVLSFAINCLIKAYTACHDAQATLEKFCHLCRLGFVPTVWVCNFLLKFVSQSGESDMVVTAYDQMKCFQLTLDAYSLSIVTRSLFQAKKADKAFQVWVEMIETGVKPDVHGYSSFVIGLCDCGKYDLAYNMVSRYTVLQEITKEMVPIEAMAYNMVIDGLCKEMKLEEAEKVLENKIKHGSAPDRYSYSYLIHSYCKMGNLEKAWHHVEAMVSHGIEINCYIVGYLLQCLRKLGMTSEIIVYFQKFRDLGLRFDGVLYNIGMDAYCKLGNMNEAVQLLNEMMAEGLAPDKMHYTCLINGYCLKGETENAWQAFEQMLKDNIKPDVVTYNILASGYSSNGLVSQVWDLLDHMMDQGLEPNSLTYGVVITGFCGKGNLSEAEVLFNIVEEKGIDNIEVMYSCMVCGYLCSGWTDHAYMLFLRVAKQGDMVDQHSCFKLISGLCRDGNVEGASTVCSMMLEKNVVPDVISYSKLISAYCQTGDMHSARLWFDDMVERGLSDVIAYTALMNGYCKVGRSKEACDLFEQMINFGIKPDVVAYTVLLDVHLKETLYRRWQEIAKDTRSLILRSKHKTWLSNMKDNEIEPDVAYYTVLIDGQCKAAYLNEARELFDEMLAKGLAPDVCTYTALINGYCSQGETAKAEDLLQEMMDKGMKPDLLTFSVLNKRTMRD</sequence>
<feature type="repeat" description="PPR" evidence="4">
    <location>
        <begin position="579"/>
        <end position="613"/>
    </location>
</feature>
<dbReference type="PROSITE" id="PS51375">
    <property type="entry name" value="PPR"/>
    <property type="match status" value="12"/>
</dbReference>
<evidence type="ECO:0000313" key="5">
    <source>
        <dbReference type="EMBL" id="CAL5010858.1"/>
    </source>
</evidence>
<feature type="repeat" description="PPR" evidence="4">
    <location>
        <begin position="439"/>
        <end position="473"/>
    </location>
</feature>
<dbReference type="InterPro" id="IPR011990">
    <property type="entry name" value="TPR-like_helical_dom_sf"/>
</dbReference>
<comment type="similarity">
    <text evidence="1">Belongs to the PPR family. P subfamily.</text>
</comment>
<dbReference type="PANTHER" id="PTHR46128:SF336">
    <property type="entry name" value="PENTACOTRIPEPTIDE-REPEAT REGION OF PRORP DOMAIN-CONTAINING PROTEIN"/>
    <property type="match status" value="1"/>
</dbReference>
<dbReference type="Proteomes" id="UP001497457">
    <property type="component" value="Chromosome 28b"/>
</dbReference>
<gene>
    <name evidence="5" type="ORF">URODEC1_LOCUS70185</name>
</gene>
<feature type="repeat" description="PPR" evidence="4">
    <location>
        <begin position="404"/>
        <end position="438"/>
    </location>
</feature>
<accession>A0ABC9BYC3</accession>
<dbReference type="PANTHER" id="PTHR46128">
    <property type="entry name" value="MITOCHONDRIAL GROUP I INTRON SPLICING FACTOR CCM1"/>
    <property type="match status" value="1"/>
</dbReference>
<feature type="repeat" description="PPR" evidence="4">
    <location>
        <begin position="299"/>
        <end position="333"/>
    </location>
</feature>
<feature type="repeat" description="PPR" evidence="4">
    <location>
        <begin position="474"/>
        <end position="508"/>
    </location>
</feature>
<feature type="repeat" description="PPR" evidence="4">
    <location>
        <begin position="223"/>
        <end position="257"/>
    </location>
</feature>
<reference evidence="6" key="1">
    <citation type="submission" date="2024-06" db="EMBL/GenBank/DDBJ databases">
        <authorList>
            <person name="Ryan C."/>
        </authorList>
    </citation>
    <scope>NUCLEOTIDE SEQUENCE [LARGE SCALE GENOMIC DNA]</scope>
</reference>
<feature type="repeat" description="PPR" evidence="4">
    <location>
        <begin position="769"/>
        <end position="803"/>
    </location>
</feature>
<evidence type="ECO:0000256" key="3">
    <source>
        <dbReference type="ARBA" id="ARBA00022946"/>
    </source>
</evidence>
<dbReference type="AlphaFoldDB" id="A0ABC9BYC3"/>
<dbReference type="Gene3D" id="1.25.40.10">
    <property type="entry name" value="Tetratricopeptide repeat domain"/>
    <property type="match status" value="7"/>
</dbReference>
<dbReference type="InterPro" id="IPR050872">
    <property type="entry name" value="PPR_P_subfamily"/>
</dbReference>
<evidence type="ECO:0008006" key="7">
    <source>
        <dbReference type="Google" id="ProtNLM"/>
    </source>
</evidence>